<dbReference type="PRINTS" id="PR00786">
    <property type="entry name" value="NEPRILYSIN"/>
</dbReference>
<accession>A0A8D2IWP7</accession>
<keyword evidence="7" id="KW-0472">Membrane</keyword>
<dbReference type="Gene3D" id="3.40.390.10">
    <property type="entry name" value="Collagenase (Catalytic Domain)"/>
    <property type="match status" value="1"/>
</dbReference>
<keyword evidence="6" id="KW-0482">Metalloprotease</keyword>
<dbReference type="InterPro" id="IPR024079">
    <property type="entry name" value="MetalloPept_cat_dom_sf"/>
</dbReference>
<evidence type="ECO:0000313" key="11">
    <source>
        <dbReference type="Proteomes" id="UP000694545"/>
    </source>
</evidence>
<dbReference type="PANTHER" id="PTHR11733:SF133">
    <property type="entry name" value="PHOSPHATE-REGULATING NEUTRAL ENDOPEPTIDASE PHEX"/>
    <property type="match status" value="1"/>
</dbReference>
<evidence type="ECO:0000259" key="8">
    <source>
        <dbReference type="Pfam" id="PF01431"/>
    </source>
</evidence>
<dbReference type="Gene3D" id="1.10.1380.10">
    <property type="entry name" value="Neutral endopeptidase , domain2"/>
    <property type="match status" value="1"/>
</dbReference>
<evidence type="ECO:0000259" key="9">
    <source>
        <dbReference type="Pfam" id="PF05649"/>
    </source>
</evidence>
<evidence type="ECO:0000256" key="7">
    <source>
        <dbReference type="SAM" id="Phobius"/>
    </source>
</evidence>
<proteinExistence type="predicted"/>
<keyword evidence="11" id="KW-1185">Reference proteome</keyword>
<evidence type="ECO:0000256" key="5">
    <source>
        <dbReference type="ARBA" id="ARBA00022833"/>
    </source>
</evidence>
<dbReference type="InterPro" id="IPR042089">
    <property type="entry name" value="Peptidase_M13_dom_2"/>
</dbReference>
<dbReference type="PROSITE" id="PS51885">
    <property type="entry name" value="NEPRILYSIN"/>
    <property type="match status" value="1"/>
</dbReference>
<gene>
    <name evidence="10" type="primary">PHEX</name>
</gene>
<keyword evidence="4" id="KW-0378">Hydrolase</keyword>
<dbReference type="CTD" id="5251"/>
<dbReference type="Proteomes" id="UP000694545">
    <property type="component" value="Unplaced"/>
</dbReference>
<dbReference type="KEGG" id="vko:123029418"/>
<comment type="cofactor">
    <cofactor evidence="1">
        <name>Zn(2+)</name>
        <dbReference type="ChEBI" id="CHEBI:29105"/>
    </cofactor>
</comment>
<evidence type="ECO:0000256" key="2">
    <source>
        <dbReference type="ARBA" id="ARBA00022670"/>
    </source>
</evidence>
<keyword evidence="3" id="KW-0479">Metal-binding</keyword>
<dbReference type="AlphaFoldDB" id="A0A8D2IWP7"/>
<dbReference type="GO" id="GO:0016485">
    <property type="term" value="P:protein processing"/>
    <property type="evidence" value="ECO:0007669"/>
    <property type="project" value="TreeGrafter"/>
</dbReference>
<organism evidence="10 11">
    <name type="scientific">Varanus komodoensis</name>
    <name type="common">Komodo dragon</name>
    <dbReference type="NCBI Taxonomy" id="61221"/>
    <lineage>
        <taxon>Eukaryota</taxon>
        <taxon>Metazoa</taxon>
        <taxon>Chordata</taxon>
        <taxon>Craniata</taxon>
        <taxon>Vertebrata</taxon>
        <taxon>Euteleostomi</taxon>
        <taxon>Lepidosauria</taxon>
        <taxon>Squamata</taxon>
        <taxon>Bifurcata</taxon>
        <taxon>Unidentata</taxon>
        <taxon>Episquamata</taxon>
        <taxon>Toxicofera</taxon>
        <taxon>Anguimorpha</taxon>
        <taxon>Paleoanguimorpha</taxon>
        <taxon>Varanoidea</taxon>
        <taxon>Varanidae</taxon>
        <taxon>Varanus</taxon>
    </lineage>
</organism>
<feature type="transmembrane region" description="Helical" evidence="7">
    <location>
        <begin position="21"/>
        <end position="42"/>
    </location>
</feature>
<dbReference type="SUPFAM" id="SSF55486">
    <property type="entry name" value="Metalloproteases ('zincins'), catalytic domain"/>
    <property type="match status" value="1"/>
</dbReference>
<evidence type="ECO:0000256" key="3">
    <source>
        <dbReference type="ARBA" id="ARBA00022723"/>
    </source>
</evidence>
<dbReference type="PANTHER" id="PTHR11733">
    <property type="entry name" value="ZINC METALLOPROTEASE FAMILY M13 NEPRILYSIN-RELATED"/>
    <property type="match status" value="1"/>
</dbReference>
<keyword evidence="2" id="KW-0645">Protease</keyword>
<dbReference type="GeneID" id="123029418"/>
<feature type="domain" description="Peptidase M13 C-terminal" evidence="8">
    <location>
        <begin position="540"/>
        <end position="743"/>
    </location>
</feature>
<reference evidence="10" key="1">
    <citation type="submission" date="2025-08" db="UniProtKB">
        <authorList>
            <consortium name="Ensembl"/>
        </authorList>
    </citation>
    <scope>IDENTIFICATION</scope>
</reference>
<dbReference type="Pfam" id="PF01431">
    <property type="entry name" value="Peptidase_M13"/>
    <property type="match status" value="1"/>
</dbReference>
<dbReference type="GO" id="GO:0004222">
    <property type="term" value="F:metalloendopeptidase activity"/>
    <property type="evidence" value="ECO:0007669"/>
    <property type="project" value="InterPro"/>
</dbReference>
<dbReference type="InterPro" id="IPR000718">
    <property type="entry name" value="Peptidase_M13"/>
</dbReference>
<evidence type="ECO:0000313" key="10">
    <source>
        <dbReference type="Ensembl" id="ENSVKKP00000006943.1"/>
    </source>
</evidence>
<name>A0A8D2IWP7_VARKO</name>
<dbReference type="OrthoDB" id="6475849at2759"/>
<dbReference type="GO" id="GO:0005886">
    <property type="term" value="C:plasma membrane"/>
    <property type="evidence" value="ECO:0007669"/>
    <property type="project" value="TreeGrafter"/>
</dbReference>
<dbReference type="Ensembl" id="ENSVKKT00000007124.1">
    <property type="protein sequence ID" value="ENSVKKP00000006943.1"/>
    <property type="gene ID" value="ENSVKKG00000005016.1"/>
</dbReference>
<evidence type="ECO:0000256" key="6">
    <source>
        <dbReference type="ARBA" id="ARBA00023049"/>
    </source>
</evidence>
<keyword evidence="7" id="KW-0812">Transmembrane</keyword>
<keyword evidence="7" id="KW-1133">Transmembrane helix</keyword>
<sequence length="751" mass="86976">MEAEAAGSPMPASKRAASKPLRIALGVFVTSTVLLGTVLFLVSQDLIKFHPKQEYCLTPECIEAAAAIKSKLNTSVDPCDNFFRFACEGWIQNNPIPEDSSSYGIYPWLRHNVDLKLKALLEKPLSKRRDSEAVQKAKILYSSCLNENKIEKTDAKPLLNMLKHSPFRWPVMESNLGPEGLWSERKFSMLQTLATLRGQYSSSVFIRMYVASDDKLSNEHIIKLDQASLSLSAREDYLENTTEAKSYRDTLFQFMVDTAVLLGANASRAELDMKSVLKLEVKIAEIMIPHENRTSESMYNKMNISELSTMIPQFDWLAYIKKVIDTKVYPELKDIDASENVVVRVPQYFKDLFRILESERKKTIANYLVWRMVYSRIFNLSRRFQYRWLEFSRVIQGTTSLLPQWDKCVNFVESALPYVVGRMFVDLHFQEDKREMMTELTEGIRWAFMDMLEKENTWMDQETKHKATDKAKAVLAKVGYPEFIMNDTYINEGIKTMKFSETDYFGNVLQTRKQAAQSDFYWLRREVPKTEWFTSPTTVNAFYSSSTNQIRFPAGELQKPFFWGTEYPRSLSYGAIGVIVGHEFTHGFDNNGRKYDKNGNLDPWWTSNSEEKFKEKTKCMINQYNNYYWKKAGLNVKGKRTLAENIADNGGLREAFRAYRKWIKEKRQGEEEPLLPGIDFTHNQLFFLSYAHVRCNSFRPEAAREQIYTGVHSPPQFRVIGAMSNFEEFRNAFSCPGNTTMNRGADSCRLW</sequence>
<dbReference type="GO" id="GO:0046872">
    <property type="term" value="F:metal ion binding"/>
    <property type="evidence" value="ECO:0007669"/>
    <property type="project" value="UniProtKB-KW"/>
</dbReference>
<reference evidence="10" key="2">
    <citation type="submission" date="2025-09" db="UniProtKB">
        <authorList>
            <consortium name="Ensembl"/>
        </authorList>
    </citation>
    <scope>IDENTIFICATION</scope>
</reference>
<feature type="domain" description="Peptidase M13 N-terminal" evidence="9">
    <location>
        <begin position="78"/>
        <end position="481"/>
    </location>
</feature>
<keyword evidence="5" id="KW-0862">Zinc</keyword>
<dbReference type="RefSeq" id="XP_044298350.1">
    <property type="nucleotide sequence ID" value="XM_044442415.1"/>
</dbReference>
<evidence type="ECO:0000256" key="4">
    <source>
        <dbReference type="ARBA" id="ARBA00022801"/>
    </source>
</evidence>
<dbReference type="InterPro" id="IPR008753">
    <property type="entry name" value="Peptidase_M13_N"/>
</dbReference>
<dbReference type="OMA" id="QAKPEYC"/>
<dbReference type="InterPro" id="IPR018497">
    <property type="entry name" value="Peptidase_M13_C"/>
</dbReference>
<protein>
    <submittedName>
        <fullName evidence="10">Phosphate regulating endopeptidase homolog X-linked</fullName>
    </submittedName>
</protein>
<evidence type="ECO:0000256" key="1">
    <source>
        <dbReference type="ARBA" id="ARBA00001947"/>
    </source>
</evidence>
<dbReference type="Pfam" id="PF05649">
    <property type="entry name" value="Peptidase_M13_N"/>
    <property type="match status" value="1"/>
</dbReference>
<dbReference type="CDD" id="cd08662">
    <property type="entry name" value="M13"/>
    <property type="match status" value="1"/>
</dbReference>